<dbReference type="OrthoDB" id="287493at2"/>
<sequence length="318" mass="34614">MVRVRSAFTLVELLVVIAIIGILVALLLPAVQQAREAARRSQCQSNLRQQGIALSTYSSSHGQFPPGSIFGANLSAGNPCHGNNSNSRINWGSAPWTVLILPFLDEQALYDRLNFDLPFDYQDTFGPQGHNFDLVYGRPVAQYRCPSHPASLRHPGNTSYMGVQGGFDNATDPSGFWCRPNSADNRGYSINGVLTVNGNINEASISDGTSKVFMVGESKYQRSTHPSQGHIGWASGGRVDRNWSAPGVLATAIEQINGYPEPDQTIYQTRMFGSFHPGGCYFLLADGSTHFINESIDLNTYRQLAIRNDGSPLGGLSQ</sequence>
<dbReference type="InterPro" id="IPR011453">
    <property type="entry name" value="DUF1559"/>
</dbReference>
<evidence type="ECO:0000259" key="2">
    <source>
        <dbReference type="Pfam" id="PF07596"/>
    </source>
</evidence>
<evidence type="ECO:0000313" key="4">
    <source>
        <dbReference type="Proteomes" id="UP000317093"/>
    </source>
</evidence>
<dbReference type="InterPro" id="IPR045584">
    <property type="entry name" value="Pilin-like"/>
</dbReference>
<keyword evidence="1" id="KW-0812">Transmembrane</keyword>
<dbReference type="PANTHER" id="PTHR30093">
    <property type="entry name" value="GENERAL SECRETION PATHWAY PROTEIN G"/>
    <property type="match status" value="1"/>
</dbReference>
<reference evidence="3 4" key="1">
    <citation type="submission" date="2019-02" db="EMBL/GenBank/DDBJ databases">
        <title>Deep-cultivation of Planctomycetes and their phenomic and genomic characterization uncovers novel biology.</title>
        <authorList>
            <person name="Wiegand S."/>
            <person name="Jogler M."/>
            <person name="Boedeker C."/>
            <person name="Pinto D."/>
            <person name="Vollmers J."/>
            <person name="Rivas-Marin E."/>
            <person name="Kohn T."/>
            <person name="Peeters S.H."/>
            <person name="Heuer A."/>
            <person name="Rast P."/>
            <person name="Oberbeckmann S."/>
            <person name="Bunk B."/>
            <person name="Jeske O."/>
            <person name="Meyerdierks A."/>
            <person name="Storesund J.E."/>
            <person name="Kallscheuer N."/>
            <person name="Luecker S."/>
            <person name="Lage O.M."/>
            <person name="Pohl T."/>
            <person name="Merkel B.J."/>
            <person name="Hornburger P."/>
            <person name="Mueller R.-W."/>
            <person name="Bruemmer F."/>
            <person name="Labrenz M."/>
            <person name="Spormann A.M."/>
            <person name="Op den Camp H."/>
            <person name="Overmann J."/>
            <person name="Amann R."/>
            <person name="Jetten M.S.M."/>
            <person name="Mascher T."/>
            <person name="Medema M.H."/>
            <person name="Devos D.P."/>
            <person name="Kaster A.-K."/>
            <person name="Ovreas L."/>
            <person name="Rohde M."/>
            <person name="Galperin M.Y."/>
            <person name="Jogler C."/>
        </authorList>
    </citation>
    <scope>NUCLEOTIDE SEQUENCE [LARGE SCALE GENOMIC DNA]</scope>
    <source>
        <strain evidence="3 4">Pan216</strain>
    </source>
</reference>
<dbReference type="InterPro" id="IPR012902">
    <property type="entry name" value="N_methyl_site"/>
</dbReference>
<evidence type="ECO:0000256" key="1">
    <source>
        <dbReference type="SAM" id="Phobius"/>
    </source>
</evidence>
<dbReference type="Pfam" id="PF07596">
    <property type="entry name" value="SBP_bac_10"/>
    <property type="match status" value="1"/>
</dbReference>
<dbReference type="EMBL" id="CP036279">
    <property type="protein sequence ID" value="QDU63282.1"/>
    <property type="molecule type" value="Genomic_DNA"/>
</dbReference>
<dbReference type="AlphaFoldDB" id="A0A518B8K9"/>
<proteinExistence type="predicted"/>
<protein>
    <submittedName>
        <fullName evidence="3">Fimbrial protein</fullName>
    </submittedName>
</protein>
<feature type="transmembrane region" description="Helical" evidence="1">
    <location>
        <begin position="6"/>
        <end position="31"/>
    </location>
</feature>
<dbReference type="Pfam" id="PF07963">
    <property type="entry name" value="N_methyl"/>
    <property type="match status" value="1"/>
</dbReference>
<organism evidence="3 4">
    <name type="scientific">Kolteria novifilia</name>
    <dbReference type="NCBI Taxonomy" id="2527975"/>
    <lineage>
        <taxon>Bacteria</taxon>
        <taxon>Pseudomonadati</taxon>
        <taxon>Planctomycetota</taxon>
        <taxon>Planctomycetia</taxon>
        <taxon>Kolteriales</taxon>
        <taxon>Kolteriaceae</taxon>
        <taxon>Kolteria</taxon>
    </lineage>
</organism>
<evidence type="ECO:0000313" key="3">
    <source>
        <dbReference type="EMBL" id="QDU63282.1"/>
    </source>
</evidence>
<dbReference type="KEGG" id="knv:Pan216_41600"/>
<name>A0A518B8K9_9BACT</name>
<dbReference type="Proteomes" id="UP000317093">
    <property type="component" value="Chromosome"/>
</dbReference>
<keyword evidence="1" id="KW-0472">Membrane</keyword>
<gene>
    <name evidence="3" type="primary">pilE_3</name>
    <name evidence="3" type="ORF">Pan216_41600</name>
</gene>
<keyword evidence="1" id="KW-1133">Transmembrane helix</keyword>
<dbReference type="PANTHER" id="PTHR30093:SF2">
    <property type="entry name" value="TYPE II SECRETION SYSTEM PROTEIN H"/>
    <property type="match status" value="1"/>
</dbReference>
<dbReference type="InterPro" id="IPR027558">
    <property type="entry name" value="Pre_pil_HX9DG_C"/>
</dbReference>
<accession>A0A518B8K9</accession>
<dbReference type="Gene3D" id="3.30.700.10">
    <property type="entry name" value="Glycoprotein, Type 4 Pilin"/>
    <property type="match status" value="1"/>
</dbReference>
<feature type="domain" description="DUF1559" evidence="2">
    <location>
        <begin position="32"/>
        <end position="298"/>
    </location>
</feature>
<dbReference type="NCBIfam" id="TIGR02532">
    <property type="entry name" value="IV_pilin_GFxxxE"/>
    <property type="match status" value="1"/>
</dbReference>
<dbReference type="SUPFAM" id="SSF54523">
    <property type="entry name" value="Pili subunits"/>
    <property type="match status" value="1"/>
</dbReference>
<keyword evidence="4" id="KW-1185">Reference proteome</keyword>
<dbReference type="RefSeq" id="WP_145260645.1">
    <property type="nucleotide sequence ID" value="NZ_CP036279.1"/>
</dbReference>
<dbReference type="NCBIfam" id="TIGR04294">
    <property type="entry name" value="pre_pil_HX9DG"/>
    <property type="match status" value="1"/>
</dbReference>